<evidence type="ECO:0000313" key="2">
    <source>
        <dbReference type="EMBL" id="CAL1170123.1"/>
    </source>
</evidence>
<protein>
    <submittedName>
        <fullName evidence="1">Uncharacterized protein</fullName>
    </submittedName>
</protein>
<proteinExistence type="predicted"/>
<dbReference type="EMBL" id="CAMXCT030006600">
    <property type="protein sequence ID" value="CAL4804060.1"/>
    <property type="molecule type" value="Genomic_DNA"/>
</dbReference>
<accession>A0A9P1DVC9</accession>
<evidence type="ECO:0000313" key="3">
    <source>
        <dbReference type="Proteomes" id="UP001152797"/>
    </source>
</evidence>
<comment type="caution">
    <text evidence="1">The sequence shown here is derived from an EMBL/GenBank/DDBJ whole genome shotgun (WGS) entry which is preliminary data.</text>
</comment>
<dbReference type="AlphaFoldDB" id="A0A9P1DVC9"/>
<dbReference type="EMBL" id="CAMXCT020006600">
    <property type="protein sequence ID" value="CAL1170123.1"/>
    <property type="molecule type" value="Genomic_DNA"/>
</dbReference>
<sequence>MGCAAGTFESRCRNPSCAYVPQTDGYCCPNCKKMHDESLVWDVKNNINTKSSNEDIKGHCRSPALPYQLCRVHIQGCWQDLGTEERKSFLYLALVRNDKELHCRRISGKEPIPRERTNFNICFDRGMVLVQDAKVGDHFELKYQVGKRCRLVASGISVVMVKRDVEDLEHQTECQQVTAKVPTTGRCVNPICSYAAETNGFCCTECKQMKQQSSCGALRNLRVFEA</sequence>
<keyword evidence="3" id="KW-1185">Reference proteome</keyword>
<organism evidence="1">
    <name type="scientific">Cladocopium goreaui</name>
    <dbReference type="NCBI Taxonomy" id="2562237"/>
    <lineage>
        <taxon>Eukaryota</taxon>
        <taxon>Sar</taxon>
        <taxon>Alveolata</taxon>
        <taxon>Dinophyceae</taxon>
        <taxon>Suessiales</taxon>
        <taxon>Symbiodiniaceae</taxon>
        <taxon>Cladocopium</taxon>
    </lineage>
</organism>
<gene>
    <name evidence="1" type="ORF">C1SCF055_LOCUS41453</name>
</gene>
<name>A0A9P1DVC9_9DINO</name>
<dbReference type="Proteomes" id="UP001152797">
    <property type="component" value="Unassembled WGS sequence"/>
</dbReference>
<evidence type="ECO:0000313" key="1">
    <source>
        <dbReference type="EMBL" id="CAI4016748.1"/>
    </source>
</evidence>
<reference evidence="2" key="2">
    <citation type="submission" date="2024-04" db="EMBL/GenBank/DDBJ databases">
        <authorList>
            <person name="Chen Y."/>
            <person name="Shah S."/>
            <person name="Dougan E. K."/>
            <person name="Thang M."/>
            <person name="Chan C."/>
        </authorList>
    </citation>
    <scope>NUCLEOTIDE SEQUENCE [LARGE SCALE GENOMIC DNA]</scope>
</reference>
<dbReference type="EMBL" id="CAMXCT010006600">
    <property type="protein sequence ID" value="CAI4016748.1"/>
    <property type="molecule type" value="Genomic_DNA"/>
</dbReference>
<reference evidence="1" key="1">
    <citation type="submission" date="2022-10" db="EMBL/GenBank/DDBJ databases">
        <authorList>
            <person name="Chen Y."/>
            <person name="Dougan E. K."/>
            <person name="Chan C."/>
            <person name="Rhodes N."/>
            <person name="Thang M."/>
        </authorList>
    </citation>
    <scope>NUCLEOTIDE SEQUENCE</scope>
</reference>